<dbReference type="PANTHER" id="PTHR21461">
    <property type="entry name" value="GLYCOSYLTRANSFERASE FAMILY 92 PROTEIN"/>
    <property type="match status" value="1"/>
</dbReference>
<gene>
    <name evidence="9" type="primary">AVEN_4566_1</name>
    <name evidence="9" type="ORF">NPIL_65671</name>
</gene>
<dbReference type="GO" id="GO:0016020">
    <property type="term" value="C:membrane"/>
    <property type="evidence" value="ECO:0007669"/>
    <property type="project" value="UniProtKB-SubCell"/>
</dbReference>
<accession>A0A8X6UDL9</accession>
<dbReference type="Proteomes" id="UP000887013">
    <property type="component" value="Unassembled WGS sequence"/>
</dbReference>
<dbReference type="Pfam" id="PF01697">
    <property type="entry name" value="Glyco_transf_92"/>
    <property type="match status" value="1"/>
</dbReference>
<evidence type="ECO:0000256" key="6">
    <source>
        <dbReference type="ARBA" id="ARBA00022989"/>
    </source>
</evidence>
<evidence type="ECO:0000313" key="9">
    <source>
        <dbReference type="EMBL" id="GFU03848.1"/>
    </source>
</evidence>
<name>A0A8X6UDL9_NEPPI</name>
<evidence type="ECO:0000256" key="1">
    <source>
        <dbReference type="ARBA" id="ARBA00004167"/>
    </source>
</evidence>
<keyword evidence="3 8" id="KW-0328">Glycosyltransferase</keyword>
<keyword evidence="4 8" id="KW-0808">Transferase</keyword>
<dbReference type="PANTHER" id="PTHR21461:SF40">
    <property type="entry name" value="GLYCOSYLTRANSFERASE FAMILY 92 PROTEIN"/>
    <property type="match status" value="1"/>
</dbReference>
<keyword evidence="5 8" id="KW-0812">Transmembrane</keyword>
<reference evidence="9" key="1">
    <citation type="submission" date="2020-08" db="EMBL/GenBank/DDBJ databases">
        <title>Multicomponent nature underlies the extraordinary mechanical properties of spider dragline silk.</title>
        <authorList>
            <person name="Kono N."/>
            <person name="Nakamura H."/>
            <person name="Mori M."/>
            <person name="Yoshida Y."/>
            <person name="Ohtoshi R."/>
            <person name="Malay A.D."/>
            <person name="Moran D.A.P."/>
            <person name="Tomita M."/>
            <person name="Numata K."/>
            <person name="Arakawa K."/>
        </authorList>
    </citation>
    <scope>NUCLEOTIDE SEQUENCE</scope>
</reference>
<dbReference type="GO" id="GO:0005737">
    <property type="term" value="C:cytoplasm"/>
    <property type="evidence" value="ECO:0007669"/>
    <property type="project" value="TreeGrafter"/>
</dbReference>
<keyword evidence="6 8" id="KW-1133">Transmembrane helix</keyword>
<feature type="transmembrane region" description="Helical" evidence="8">
    <location>
        <begin position="24"/>
        <end position="45"/>
    </location>
</feature>
<dbReference type="InterPro" id="IPR008166">
    <property type="entry name" value="Glyco_transf_92"/>
</dbReference>
<comment type="similarity">
    <text evidence="2 8">Belongs to the glycosyltransferase 92 family.</text>
</comment>
<dbReference type="EC" id="2.4.1.-" evidence="8"/>
<protein>
    <recommendedName>
        <fullName evidence="8">Glycosyltransferase family 92 protein</fullName>
        <ecNumber evidence="8">2.4.1.-</ecNumber>
    </recommendedName>
</protein>
<keyword evidence="10" id="KW-1185">Reference proteome</keyword>
<comment type="subcellular location">
    <subcellularLocation>
        <location evidence="1">Membrane</location>
        <topology evidence="1">Single-pass membrane protein</topology>
    </subcellularLocation>
</comment>
<evidence type="ECO:0000256" key="2">
    <source>
        <dbReference type="ARBA" id="ARBA00007647"/>
    </source>
</evidence>
<evidence type="ECO:0000256" key="7">
    <source>
        <dbReference type="ARBA" id="ARBA00023136"/>
    </source>
</evidence>
<organism evidence="9 10">
    <name type="scientific">Nephila pilipes</name>
    <name type="common">Giant wood spider</name>
    <name type="synonym">Nephila maculata</name>
    <dbReference type="NCBI Taxonomy" id="299642"/>
    <lineage>
        <taxon>Eukaryota</taxon>
        <taxon>Metazoa</taxon>
        <taxon>Ecdysozoa</taxon>
        <taxon>Arthropoda</taxon>
        <taxon>Chelicerata</taxon>
        <taxon>Arachnida</taxon>
        <taxon>Araneae</taxon>
        <taxon>Araneomorphae</taxon>
        <taxon>Entelegynae</taxon>
        <taxon>Araneoidea</taxon>
        <taxon>Nephilidae</taxon>
        <taxon>Nephila</taxon>
    </lineage>
</organism>
<dbReference type="OrthoDB" id="6416283at2759"/>
<feature type="non-terminal residue" evidence="9">
    <location>
        <position position="1"/>
    </location>
</feature>
<sequence>PKSEKMRLRSPRPSFSLDYTPKQWVGLCNILTLLMVAAMCGMVIYEVYDLNKKFVTIIDSSVVAIDILPANLNSKMVPYWRTINKDISVYSAFYKKGSADDSTVLIIGSSTKREIYSEDLRCIIKYNDEEDVSIVEAAYENFSNCSIFLLSCPAKGNSTPHKVILTSHDDVVFKKWIEIETISSRINTGDDQPGTAACVRPLDENISIKQIEEFVMFYEMIGLKHFFFYNYNATQDSIEFIGKLIDAGHSILMLTWNKKIEPLNGCHISWSEHVQDCLHRALKNHNTNILTVEITDIFVPEQNSSLADILRNYNNSYAQLQVTRANYCNAPSQNVFHPSIRNMVDCFD</sequence>
<evidence type="ECO:0000256" key="4">
    <source>
        <dbReference type="ARBA" id="ARBA00022679"/>
    </source>
</evidence>
<evidence type="ECO:0000256" key="8">
    <source>
        <dbReference type="RuleBase" id="RU366017"/>
    </source>
</evidence>
<evidence type="ECO:0000313" key="10">
    <source>
        <dbReference type="Proteomes" id="UP000887013"/>
    </source>
</evidence>
<proteinExistence type="inferred from homology"/>
<evidence type="ECO:0000256" key="3">
    <source>
        <dbReference type="ARBA" id="ARBA00022676"/>
    </source>
</evidence>
<comment type="caution">
    <text evidence="9">The sequence shown here is derived from an EMBL/GenBank/DDBJ whole genome shotgun (WGS) entry which is preliminary data.</text>
</comment>
<evidence type="ECO:0000256" key="5">
    <source>
        <dbReference type="ARBA" id="ARBA00022692"/>
    </source>
</evidence>
<keyword evidence="7 8" id="KW-0472">Membrane</keyword>
<dbReference type="AlphaFoldDB" id="A0A8X6UDL9"/>
<dbReference type="GO" id="GO:0016757">
    <property type="term" value="F:glycosyltransferase activity"/>
    <property type="evidence" value="ECO:0007669"/>
    <property type="project" value="UniProtKB-UniRule"/>
</dbReference>
<dbReference type="EMBL" id="BMAW01076930">
    <property type="protein sequence ID" value="GFU03848.1"/>
    <property type="molecule type" value="Genomic_DNA"/>
</dbReference>